<keyword evidence="1" id="KW-1133">Transmembrane helix</keyword>
<dbReference type="EMBL" id="JAPDFW010000140">
    <property type="protein sequence ID" value="KAJ5066582.1"/>
    <property type="molecule type" value="Genomic_DNA"/>
</dbReference>
<accession>A0A9Q0R485</accession>
<name>A0A9Q0R485_ANAIG</name>
<keyword evidence="3" id="KW-1185">Reference proteome</keyword>
<keyword evidence="1" id="KW-0472">Membrane</keyword>
<organism evidence="2 3">
    <name type="scientific">Anaeramoeba ignava</name>
    <name type="common">Anaerobic marine amoeba</name>
    <dbReference type="NCBI Taxonomy" id="1746090"/>
    <lineage>
        <taxon>Eukaryota</taxon>
        <taxon>Metamonada</taxon>
        <taxon>Anaeramoebidae</taxon>
        <taxon>Anaeramoeba</taxon>
    </lineage>
</organism>
<protein>
    <submittedName>
        <fullName evidence="2">Uncharacterized protein</fullName>
    </submittedName>
</protein>
<evidence type="ECO:0000256" key="1">
    <source>
        <dbReference type="SAM" id="Phobius"/>
    </source>
</evidence>
<dbReference type="OrthoDB" id="188207at2759"/>
<feature type="transmembrane region" description="Helical" evidence="1">
    <location>
        <begin position="41"/>
        <end position="64"/>
    </location>
</feature>
<proteinExistence type="predicted"/>
<keyword evidence="1" id="KW-0812">Transmembrane</keyword>
<evidence type="ECO:0000313" key="3">
    <source>
        <dbReference type="Proteomes" id="UP001149090"/>
    </source>
</evidence>
<evidence type="ECO:0000313" key="2">
    <source>
        <dbReference type="EMBL" id="KAJ5066582.1"/>
    </source>
</evidence>
<gene>
    <name evidence="2" type="ORF">M0811_13519</name>
</gene>
<sequence>MKLDVLVIGAPEANQIFIYRYTGTNFEFEQTFYESATYFDVLFQFINVIVIWSSWYRLSIYFAIGSFLESRTKFV</sequence>
<comment type="caution">
    <text evidence="2">The sequence shown here is derived from an EMBL/GenBank/DDBJ whole genome shotgun (WGS) entry which is preliminary data.</text>
</comment>
<dbReference type="AlphaFoldDB" id="A0A9Q0R485"/>
<dbReference type="Proteomes" id="UP001149090">
    <property type="component" value="Unassembled WGS sequence"/>
</dbReference>
<reference evidence="2" key="1">
    <citation type="submission" date="2022-10" db="EMBL/GenBank/DDBJ databases">
        <title>Novel sulphate-reducing endosymbionts in the free-living metamonad Anaeramoeba.</title>
        <authorList>
            <person name="Jerlstrom-Hultqvist J."/>
            <person name="Cepicka I."/>
            <person name="Gallot-Lavallee L."/>
            <person name="Salas-Leiva D."/>
            <person name="Curtis B.A."/>
            <person name="Zahonova K."/>
            <person name="Pipaliya S."/>
            <person name="Dacks J."/>
            <person name="Roger A.J."/>
        </authorList>
    </citation>
    <scope>NUCLEOTIDE SEQUENCE</scope>
    <source>
        <strain evidence="2">BMAN</strain>
    </source>
</reference>